<dbReference type="GO" id="GO:0033290">
    <property type="term" value="C:eukaryotic 48S preinitiation complex"/>
    <property type="evidence" value="ECO:0007669"/>
    <property type="project" value="UniProtKB-UniRule"/>
</dbReference>
<evidence type="ECO:0000259" key="6">
    <source>
        <dbReference type="PROSITE" id="PS50249"/>
    </source>
</evidence>
<feature type="domain" description="MPN" evidence="6">
    <location>
        <begin position="7"/>
        <end position="137"/>
    </location>
</feature>
<comment type="subunit">
    <text evidence="5">Component of the eukaryotic translation initiation factor 3 (eIF-3) complex.</text>
</comment>
<dbReference type="OrthoDB" id="25498at2759"/>
<evidence type="ECO:0000313" key="8">
    <source>
        <dbReference type="Proteomes" id="UP001152888"/>
    </source>
</evidence>
<evidence type="ECO:0000256" key="4">
    <source>
        <dbReference type="ARBA" id="ARBA00059951"/>
    </source>
</evidence>
<dbReference type="InterPro" id="IPR000555">
    <property type="entry name" value="JAMM/MPN+_dom"/>
</dbReference>
<dbReference type="AlphaFoldDB" id="A0A9P0L063"/>
<keyword evidence="2 5" id="KW-0396">Initiation factor</keyword>
<dbReference type="FunFam" id="3.40.140.10:FF:000014">
    <property type="entry name" value="Eukaryotic translation initiation factor 3 subunit F"/>
    <property type="match status" value="1"/>
</dbReference>
<dbReference type="GO" id="GO:0071541">
    <property type="term" value="C:eukaryotic translation initiation factor 3 complex, eIF3m"/>
    <property type="evidence" value="ECO:0007669"/>
    <property type="project" value="TreeGrafter"/>
</dbReference>
<comment type="similarity">
    <text evidence="5">Belongs to the eIF-3 subunit F family.</text>
</comment>
<dbReference type="InterPro" id="IPR024969">
    <property type="entry name" value="EIF3F/CSN6-like_C"/>
</dbReference>
<name>A0A9P0L063_ACAOB</name>
<dbReference type="InterPro" id="IPR027531">
    <property type="entry name" value="eIF3f"/>
</dbReference>
<dbReference type="GO" id="GO:0003743">
    <property type="term" value="F:translation initiation factor activity"/>
    <property type="evidence" value="ECO:0007669"/>
    <property type="project" value="UniProtKB-UniRule"/>
</dbReference>
<keyword evidence="3 5" id="KW-0648">Protein biosynthesis</keyword>
<comment type="caution">
    <text evidence="7">The sequence shown here is derived from an EMBL/GenBank/DDBJ whole genome shotgun (WGS) entry which is preliminary data.</text>
</comment>
<evidence type="ECO:0000256" key="3">
    <source>
        <dbReference type="ARBA" id="ARBA00022917"/>
    </source>
</evidence>
<reference evidence="7" key="1">
    <citation type="submission" date="2022-03" db="EMBL/GenBank/DDBJ databases">
        <authorList>
            <person name="Sayadi A."/>
        </authorList>
    </citation>
    <scope>NUCLEOTIDE SEQUENCE</scope>
</reference>
<comment type="function">
    <text evidence="4">Deubiquitinates activated NOTCH1, promoting its nuclear import, thereby acting as a positive regulator of Notch signaling.</text>
</comment>
<keyword evidence="1 5" id="KW-0963">Cytoplasm</keyword>
<dbReference type="PROSITE" id="PS50249">
    <property type="entry name" value="MPN"/>
    <property type="match status" value="1"/>
</dbReference>
<dbReference type="GO" id="GO:0101005">
    <property type="term" value="F:deubiquitinase activity"/>
    <property type="evidence" value="ECO:0007669"/>
    <property type="project" value="UniProtKB-ARBA"/>
</dbReference>
<organism evidence="7 8">
    <name type="scientific">Acanthoscelides obtectus</name>
    <name type="common">Bean weevil</name>
    <name type="synonym">Bruchus obtectus</name>
    <dbReference type="NCBI Taxonomy" id="200917"/>
    <lineage>
        <taxon>Eukaryota</taxon>
        <taxon>Metazoa</taxon>
        <taxon>Ecdysozoa</taxon>
        <taxon>Arthropoda</taxon>
        <taxon>Hexapoda</taxon>
        <taxon>Insecta</taxon>
        <taxon>Pterygota</taxon>
        <taxon>Neoptera</taxon>
        <taxon>Endopterygota</taxon>
        <taxon>Coleoptera</taxon>
        <taxon>Polyphaga</taxon>
        <taxon>Cucujiformia</taxon>
        <taxon>Chrysomeloidea</taxon>
        <taxon>Chrysomelidae</taxon>
        <taxon>Bruchinae</taxon>
        <taxon>Bruchini</taxon>
        <taxon>Acanthoscelides</taxon>
    </lineage>
</organism>
<dbReference type="Gene3D" id="3.40.140.10">
    <property type="entry name" value="Cytidine Deaminase, domain 2"/>
    <property type="match status" value="1"/>
</dbReference>
<evidence type="ECO:0000256" key="2">
    <source>
        <dbReference type="ARBA" id="ARBA00022540"/>
    </source>
</evidence>
<proteinExistence type="inferred from homology"/>
<dbReference type="PANTHER" id="PTHR10540">
    <property type="entry name" value="EUKARYOTIC TRANSLATION INITIATION FACTOR 3 SUBUNIT F-RELATED"/>
    <property type="match status" value="1"/>
</dbReference>
<dbReference type="Pfam" id="PF01398">
    <property type="entry name" value="JAB"/>
    <property type="match status" value="1"/>
</dbReference>
<dbReference type="EMBL" id="CAKOFQ010006947">
    <property type="protein sequence ID" value="CAH1983903.1"/>
    <property type="molecule type" value="Genomic_DNA"/>
</dbReference>
<dbReference type="PANTHER" id="PTHR10540:SF6">
    <property type="entry name" value="EUKARYOTIC TRANSLATION INITIATION FACTOR 3 SUBUNIT F"/>
    <property type="match status" value="1"/>
</dbReference>
<gene>
    <name evidence="7" type="ORF">ACAOBT_LOCUS15810</name>
</gene>
<protein>
    <recommendedName>
        <fullName evidence="5">Eukaryotic translation initiation factor 3 subunit F</fullName>
        <shortName evidence="5">eIF3f</shortName>
    </recommendedName>
    <alternativeName>
        <fullName evidence="5">Eukaryotic translation initiation factor 3 subunit 5</fullName>
    </alternativeName>
</protein>
<evidence type="ECO:0000256" key="5">
    <source>
        <dbReference type="HAMAP-Rule" id="MF_03005"/>
    </source>
</evidence>
<accession>A0A9P0L063</accession>
<comment type="function">
    <text evidence="5">Component of the eukaryotic translation initiation factor 3 (eIF-3) complex, which is involved in protein synthesis of a specialized repertoire of mRNAs and, together with other initiation factors, stimulates binding of mRNA and methionyl-tRNAi to the 40S ribosome. The eIF-3 complex specifically targets and initiates translation of a subset of mRNAs involved in cell proliferation.</text>
</comment>
<dbReference type="GO" id="GO:0016282">
    <property type="term" value="C:eukaryotic 43S preinitiation complex"/>
    <property type="evidence" value="ECO:0007669"/>
    <property type="project" value="UniProtKB-UniRule"/>
</dbReference>
<dbReference type="GO" id="GO:0001732">
    <property type="term" value="P:formation of cytoplasmic translation initiation complex"/>
    <property type="evidence" value="ECO:0007669"/>
    <property type="project" value="UniProtKB-UniRule"/>
</dbReference>
<comment type="subcellular location">
    <subcellularLocation>
        <location evidence="5">Cytoplasm</location>
    </subcellularLocation>
</comment>
<dbReference type="SMART" id="SM00232">
    <property type="entry name" value="JAB_MPN"/>
    <property type="match status" value="1"/>
</dbReference>
<dbReference type="GO" id="GO:0031369">
    <property type="term" value="F:translation initiation factor binding"/>
    <property type="evidence" value="ECO:0007669"/>
    <property type="project" value="InterPro"/>
</dbReference>
<keyword evidence="8" id="KW-1185">Reference proteome</keyword>
<dbReference type="InterPro" id="IPR037518">
    <property type="entry name" value="MPN"/>
</dbReference>
<dbReference type="Pfam" id="PF13012">
    <property type="entry name" value="MitMem_reg"/>
    <property type="match status" value="1"/>
</dbReference>
<sequence length="276" mass="30832">MALNLHVKIHPVVLFQIVDAYERRNADSYRVIGTLLGSSDKGIVEVTNCFCVPHKEYDDQVEAELSYAMDVYDLNRRVNSNEAIVGWWATGHEVTNHSAVIHEYYSRECNNPVHVTVDTSLQNGRMGLKAYVCVPLGVPNGKPGCMFTSIPIDITCYDPEVFGLHLCEKTMTVGRLRTVSPMQDLNQVAEAGTKMTILLDQVLAYVEDVLANRVAPNNAVGRSLLDLVNSVPHMTNEQFSEMFNSNVKDLLMVVTLSQLIKTQLQFNEKLTLLTSI</sequence>
<dbReference type="Proteomes" id="UP001152888">
    <property type="component" value="Unassembled WGS sequence"/>
</dbReference>
<evidence type="ECO:0000313" key="7">
    <source>
        <dbReference type="EMBL" id="CAH1983903.1"/>
    </source>
</evidence>
<dbReference type="CDD" id="cd08064">
    <property type="entry name" value="MPN_eIF3f"/>
    <property type="match status" value="1"/>
</dbReference>
<dbReference type="HAMAP" id="MF_03005">
    <property type="entry name" value="eIF3f"/>
    <property type="match status" value="1"/>
</dbReference>
<evidence type="ECO:0000256" key="1">
    <source>
        <dbReference type="ARBA" id="ARBA00022490"/>
    </source>
</evidence>
<dbReference type="GO" id="GO:0008237">
    <property type="term" value="F:metallopeptidase activity"/>
    <property type="evidence" value="ECO:0007669"/>
    <property type="project" value="InterPro"/>
</dbReference>